<organism evidence="3 4">
    <name type="scientific">Branchiostoma floridae</name>
    <name type="common">Florida lancelet</name>
    <name type="synonym">Amphioxus</name>
    <dbReference type="NCBI Taxonomy" id="7739"/>
    <lineage>
        <taxon>Eukaryota</taxon>
        <taxon>Metazoa</taxon>
        <taxon>Chordata</taxon>
        <taxon>Cephalochordata</taxon>
        <taxon>Leptocardii</taxon>
        <taxon>Amphioxiformes</taxon>
        <taxon>Branchiostomatidae</taxon>
        <taxon>Branchiostoma</taxon>
    </lineage>
</organism>
<accession>A0A9J7LV16</accession>
<dbReference type="Gene3D" id="1.20.58.390">
    <property type="entry name" value="Neurotransmitter-gated ion-channel transmembrane domain"/>
    <property type="match status" value="2"/>
</dbReference>
<dbReference type="SUPFAM" id="SSF90112">
    <property type="entry name" value="Neurotransmitter-gated ion-channel transmembrane pore"/>
    <property type="match status" value="1"/>
</dbReference>
<reference evidence="3" key="2">
    <citation type="journal article" date="2020" name="Nat. Ecol. Evol.">
        <title>Deeply conserved synteny resolves early events in vertebrate evolution.</title>
        <authorList>
            <person name="Simakov O."/>
            <person name="Marletaz F."/>
            <person name="Yue J.X."/>
            <person name="O'Connell B."/>
            <person name="Jenkins J."/>
            <person name="Brandt A."/>
            <person name="Calef R."/>
            <person name="Tung C.H."/>
            <person name="Huang T.K."/>
            <person name="Schmutz J."/>
            <person name="Satoh N."/>
            <person name="Yu J.K."/>
            <person name="Putnam N.H."/>
            <person name="Green R.E."/>
            <person name="Rokhsar D.S."/>
        </authorList>
    </citation>
    <scope>NUCLEOTIDE SEQUENCE [LARGE SCALE GENOMIC DNA]</scope>
    <source>
        <strain evidence="3">S238N-H82</strain>
    </source>
</reference>
<feature type="transmembrane region" description="Helical" evidence="1">
    <location>
        <begin position="20"/>
        <end position="42"/>
    </location>
</feature>
<proteinExistence type="predicted"/>
<evidence type="ECO:0000313" key="4">
    <source>
        <dbReference type="RefSeq" id="XP_035687790.1"/>
    </source>
</evidence>
<protein>
    <submittedName>
        <fullName evidence="4">Neuronal acetylcholine receptor subunit beta-3-like</fullName>
    </submittedName>
</protein>
<reference evidence="4" key="3">
    <citation type="submission" date="2025-08" db="UniProtKB">
        <authorList>
            <consortium name="RefSeq"/>
        </authorList>
    </citation>
    <scope>IDENTIFICATION</scope>
</reference>
<evidence type="ECO:0000259" key="2">
    <source>
        <dbReference type="Pfam" id="PF02932"/>
    </source>
</evidence>
<gene>
    <name evidence="4" type="primary">LOC118423661</name>
</gene>
<dbReference type="GO" id="GO:0006811">
    <property type="term" value="P:monoatomic ion transport"/>
    <property type="evidence" value="ECO:0007669"/>
    <property type="project" value="InterPro"/>
</dbReference>
<dbReference type="InterPro" id="IPR006029">
    <property type="entry name" value="Neurotrans-gated_channel_TM"/>
</dbReference>
<dbReference type="Pfam" id="PF02932">
    <property type="entry name" value="Neur_chan_memb"/>
    <property type="match status" value="1"/>
</dbReference>
<reference evidence="4" key="1">
    <citation type="journal article" date="2016" name="Genome Biol. Evol.">
        <title>Conserved non-coding elements in the most distant genera of cephalochordates: the Goldilocks principle.</title>
        <authorList>
            <person name="Yue J.X."/>
            <person name="Kozmikova I."/>
            <person name="Ono H."/>
            <person name="Nossa C.W."/>
            <person name="Kozmik Z."/>
            <person name="Putnam N.H."/>
            <person name="Yu J.K."/>
            <person name="Holland L.Z."/>
        </authorList>
    </citation>
    <scope>NUCLEOTIDE SEQUENCE</scope>
</reference>
<dbReference type="RefSeq" id="XP_035687790.1">
    <property type="nucleotide sequence ID" value="XM_035831897.1"/>
</dbReference>
<sequence length="179" mass="20246">MQVVNQSLPITSRSVPYVGQFFGATILIVAISVSFSAFGIMFHFHELNLKKPPAILKTLLWVPGYRIWERCGSNKKSVDIKDDRPDSVESDNTVEGFDELTPDRKSFMVGHVMTHMSKIDKNLQAIKDTADENQEQESLQEEWKFLATQLDKVLMVSILLVYLIVSASMFLSLPPGLLR</sequence>
<keyword evidence="1" id="KW-1133">Transmembrane helix</keyword>
<dbReference type="AlphaFoldDB" id="A0A9J7LV16"/>
<name>A0A9J7LV16_BRAFL</name>
<dbReference type="InterPro" id="IPR038050">
    <property type="entry name" value="Neuro_actylchol_rec"/>
</dbReference>
<dbReference type="GO" id="GO:0016020">
    <property type="term" value="C:membrane"/>
    <property type="evidence" value="ECO:0007669"/>
    <property type="project" value="InterPro"/>
</dbReference>
<dbReference type="Proteomes" id="UP000001554">
    <property type="component" value="Chromosome 9"/>
</dbReference>
<evidence type="ECO:0000313" key="3">
    <source>
        <dbReference type="Proteomes" id="UP000001554"/>
    </source>
</evidence>
<feature type="domain" description="Neurotransmitter-gated ion-channel transmembrane" evidence="2">
    <location>
        <begin position="3"/>
        <end position="170"/>
    </location>
</feature>
<dbReference type="KEGG" id="bfo:118423661"/>
<evidence type="ECO:0000256" key="1">
    <source>
        <dbReference type="SAM" id="Phobius"/>
    </source>
</evidence>
<feature type="transmembrane region" description="Helical" evidence="1">
    <location>
        <begin position="153"/>
        <end position="173"/>
    </location>
</feature>
<dbReference type="GeneID" id="118423661"/>
<keyword evidence="3" id="KW-1185">Reference proteome</keyword>
<keyword evidence="1" id="KW-0472">Membrane</keyword>
<dbReference type="InterPro" id="IPR036719">
    <property type="entry name" value="Neuro-gated_channel_TM_sf"/>
</dbReference>
<keyword evidence="1" id="KW-0812">Transmembrane</keyword>